<keyword evidence="2" id="KW-1185">Reference proteome</keyword>
<keyword evidence="1" id="KW-0675">Receptor</keyword>
<dbReference type="Pfam" id="PF16868">
    <property type="entry name" value="NMT1_3"/>
    <property type="match status" value="1"/>
</dbReference>
<dbReference type="SUPFAM" id="SSF53850">
    <property type="entry name" value="Periplasmic binding protein-like II"/>
    <property type="match status" value="1"/>
</dbReference>
<organism evidence="1 2">
    <name type="scientific">Ralstonia phage phiRSL1</name>
    <dbReference type="NCBI Taxonomy" id="1980924"/>
    <lineage>
        <taxon>Viruses</taxon>
        <taxon>Duplodnaviria</taxon>
        <taxon>Heunggongvirae</taxon>
        <taxon>Uroviricota</taxon>
        <taxon>Caudoviricetes</taxon>
        <taxon>Mieseafarmvirus</taxon>
        <taxon>Mieseafarmvirus RSL1</taxon>
    </lineage>
</organism>
<accession>B2ZXX0</accession>
<dbReference type="InterPro" id="IPR011852">
    <property type="entry name" value="TRAP_TAXI"/>
</dbReference>
<dbReference type="KEGG" id="vg:6369829"/>
<evidence type="ECO:0000313" key="2">
    <source>
        <dbReference type="Proteomes" id="UP000001034"/>
    </source>
</evidence>
<evidence type="ECO:0000313" key="1">
    <source>
        <dbReference type="EMBL" id="BAG41546.1"/>
    </source>
</evidence>
<dbReference type="Gene3D" id="3.40.190.10">
    <property type="entry name" value="Periplasmic binding protein-like II"/>
    <property type="match status" value="2"/>
</dbReference>
<dbReference type="RefSeq" id="YP_001949976.1">
    <property type="nucleotide sequence ID" value="NC_010811.2"/>
</dbReference>
<dbReference type="Proteomes" id="UP000001034">
    <property type="component" value="Segment"/>
</dbReference>
<sequence>MSKINRAQIVIFGLLYGFATLASAQALTVAGGGGIKQGSTYSAILGELATACADDGIQLSEVQTSGGPQNLELLKGNKVAAAIVQTDILFAAKLDNATSVANIKTVVALHPEPIHLVVRADAKTEGGVTVFGKNIGGDTVVFKNAEDLKGRPVGAVGGSVISARILGEQLRYGWQITEYAKTTDLLQALSAHKIDAAIIVAGAPSAAVAQINGHQFKLLPIRGNSDTAAVYNPAKIQYPNLNAGRAVDTLSEQALLVTRTWKSDDMLKKLGAVRACFNKQLPNIQDRQGTHPAWQDMDATQQGKWVWYDLPKVAVK</sequence>
<dbReference type="PANTHER" id="PTHR42941">
    <property type="entry name" value="SLL1037 PROTEIN"/>
    <property type="match status" value="1"/>
</dbReference>
<name>B2ZXX0_9CAUD</name>
<dbReference type="OrthoDB" id="33025at10239"/>
<dbReference type="PANTHER" id="PTHR42941:SF1">
    <property type="entry name" value="SLL1037 PROTEIN"/>
    <property type="match status" value="1"/>
</dbReference>
<dbReference type="GeneID" id="6369829"/>
<dbReference type="EMBL" id="AB366653">
    <property type="protein sequence ID" value="BAG41546.1"/>
    <property type="molecule type" value="Genomic_DNA"/>
</dbReference>
<protein>
    <submittedName>
        <fullName evidence="1">TRAP transporter solute receptor like protein</fullName>
    </submittedName>
</protein>
<reference evidence="1 2" key="1">
    <citation type="journal article" date="2010" name="Virology">
        <title>A jumbo phage infecting the phytopathogen Ralstonia solanacearum defines a new lineage of the Myoviridae family.</title>
        <authorList>
            <person name="Yamada T."/>
            <person name="Satoh S."/>
            <person name="Ishikawa H."/>
            <person name="Fujiwara A."/>
            <person name="Kawasaki T."/>
            <person name="Fujie M."/>
            <person name="Ogata H."/>
        </authorList>
    </citation>
    <scope>NUCLEOTIDE SEQUENCE [LARGE SCALE GENOMIC DNA]</scope>
</reference>
<proteinExistence type="predicted"/>